<dbReference type="Pfam" id="PF11730">
    <property type="entry name" value="DUF3297"/>
    <property type="match status" value="1"/>
</dbReference>
<dbReference type="InterPro" id="IPR021724">
    <property type="entry name" value="DUF3297"/>
</dbReference>
<dbReference type="Proteomes" id="UP000664914">
    <property type="component" value="Chromosome"/>
</dbReference>
<dbReference type="EMBL" id="CP059319">
    <property type="protein sequence ID" value="QTH20446.1"/>
    <property type="molecule type" value="Genomic_DNA"/>
</dbReference>
<dbReference type="RefSeq" id="WP_012049016.1">
    <property type="nucleotide sequence ID" value="NZ_CP059319.1"/>
</dbReference>
<gene>
    <name evidence="1" type="ORF">HRJ34_19190</name>
</gene>
<protein>
    <submittedName>
        <fullName evidence="1">DUF3297 family protein</fullName>
    </submittedName>
</protein>
<dbReference type="AlphaFoldDB" id="A0A975HCK6"/>
<evidence type="ECO:0000313" key="1">
    <source>
        <dbReference type="EMBL" id="QTH20446.1"/>
    </source>
</evidence>
<dbReference type="OMA" id="GPVEPYF"/>
<proteinExistence type="predicted"/>
<reference evidence="1" key="1">
    <citation type="submission" date="2020-07" db="EMBL/GenBank/DDBJ databases">
        <authorList>
            <person name="Camacho E."/>
        </authorList>
    </citation>
    <scope>NUCLEOTIDE SEQUENCE</scope>
    <source>
        <strain evidence="1">MPO218</strain>
    </source>
</reference>
<accession>A0A975HCK6</accession>
<name>A0A975HCK6_9SPHN</name>
<sequence length="89" mass="9673">MTDTMPDRLSINPSSPHFNAELLERGVGIRFKGVEKTNVEEYCVSEGWVRVAVGNTRDRKGNPLTIKLNGPVEPYLKDAADNGADGAEG</sequence>
<reference evidence="1" key="2">
    <citation type="submission" date="2021-04" db="EMBL/GenBank/DDBJ databases">
        <title>Isolation and genomic analysis of the ibuprofen-degrading bacterium Sphingomonas strain MPO218.</title>
        <authorList>
            <person name="Aulestia M."/>
            <person name="Flores A."/>
            <person name="Mangas E.L."/>
            <person name="Perez-Pulido A.J."/>
            <person name="Santero E."/>
            <person name="Camacho E.M."/>
        </authorList>
    </citation>
    <scope>NUCLEOTIDE SEQUENCE</scope>
    <source>
        <strain evidence="1">MPO218</strain>
    </source>
</reference>
<evidence type="ECO:0000313" key="2">
    <source>
        <dbReference type="Proteomes" id="UP000664914"/>
    </source>
</evidence>
<organism evidence="1 2">
    <name type="scientific">Rhizorhabdus wittichii</name>
    <dbReference type="NCBI Taxonomy" id="160791"/>
    <lineage>
        <taxon>Bacteria</taxon>
        <taxon>Pseudomonadati</taxon>
        <taxon>Pseudomonadota</taxon>
        <taxon>Alphaproteobacteria</taxon>
        <taxon>Sphingomonadales</taxon>
        <taxon>Sphingomonadaceae</taxon>
        <taxon>Rhizorhabdus</taxon>
    </lineage>
</organism>